<dbReference type="Proteomes" id="UP001428290">
    <property type="component" value="Unassembled WGS sequence"/>
</dbReference>
<evidence type="ECO:0000313" key="7">
    <source>
        <dbReference type="EMBL" id="GAA5530783.1"/>
    </source>
</evidence>
<proteinExistence type="inferred from homology"/>
<name>A0ABP9X8A1_9CHLR</name>
<accession>A0ABP9X8A1</accession>
<feature type="domain" description="DUF4158" evidence="6">
    <location>
        <begin position="20"/>
        <end position="185"/>
    </location>
</feature>
<keyword evidence="8" id="KW-1185">Reference proteome</keyword>
<dbReference type="Pfam" id="PF13700">
    <property type="entry name" value="DUF4158"/>
    <property type="match status" value="1"/>
</dbReference>
<evidence type="ECO:0000259" key="6">
    <source>
        <dbReference type="Pfam" id="PF13700"/>
    </source>
</evidence>
<comment type="similarity">
    <text evidence="1">Belongs to the transposase 7 family.</text>
</comment>
<protein>
    <submittedName>
        <fullName evidence="7">Tn3 family transposase ISPsy42</fullName>
    </submittedName>
</protein>
<evidence type="ECO:0000256" key="4">
    <source>
        <dbReference type="ARBA" id="ARBA00023172"/>
    </source>
</evidence>
<evidence type="ECO:0000256" key="2">
    <source>
        <dbReference type="ARBA" id="ARBA00022578"/>
    </source>
</evidence>
<keyword evidence="2" id="KW-0815">Transposition</keyword>
<evidence type="ECO:0000256" key="3">
    <source>
        <dbReference type="ARBA" id="ARBA00023125"/>
    </source>
</evidence>
<comment type="caution">
    <text evidence="7">The sequence shown here is derived from an EMBL/GenBank/DDBJ whole genome shotgun (WGS) entry which is preliminary data.</text>
</comment>
<dbReference type="RefSeq" id="WP_345724376.1">
    <property type="nucleotide sequence ID" value="NZ_BAABRU010000024.1"/>
</dbReference>
<dbReference type="EMBL" id="BAABRU010000024">
    <property type="protein sequence ID" value="GAA5530783.1"/>
    <property type="molecule type" value="Genomic_DNA"/>
</dbReference>
<dbReference type="InterPro" id="IPR002513">
    <property type="entry name" value="Tn3_Tnp_DDE_dom"/>
</dbReference>
<evidence type="ECO:0000259" key="5">
    <source>
        <dbReference type="Pfam" id="PF01526"/>
    </source>
</evidence>
<reference evidence="7 8" key="1">
    <citation type="submission" date="2024-02" db="EMBL/GenBank/DDBJ databases">
        <title>Herpetosiphon gulosus NBRC 112829.</title>
        <authorList>
            <person name="Ichikawa N."/>
            <person name="Katano-Makiyama Y."/>
            <person name="Hidaka K."/>
        </authorList>
    </citation>
    <scope>NUCLEOTIDE SEQUENCE [LARGE SCALE GENOMIC DNA]</scope>
    <source>
        <strain evidence="7 8">NBRC 112829</strain>
    </source>
</reference>
<evidence type="ECO:0000256" key="1">
    <source>
        <dbReference type="ARBA" id="ARBA00009402"/>
    </source>
</evidence>
<evidence type="ECO:0000313" key="8">
    <source>
        <dbReference type="Proteomes" id="UP001428290"/>
    </source>
</evidence>
<dbReference type="NCBIfam" id="NF033527">
    <property type="entry name" value="transpos_Tn3"/>
    <property type="match status" value="1"/>
</dbReference>
<feature type="domain" description="Tn3 transposase DDE" evidence="5">
    <location>
        <begin position="609"/>
        <end position="1000"/>
    </location>
</feature>
<dbReference type="InterPro" id="IPR025296">
    <property type="entry name" value="DUF4158"/>
</dbReference>
<gene>
    <name evidence="7" type="ORF">Hgul01_04606</name>
</gene>
<dbReference type="InterPro" id="IPR047653">
    <property type="entry name" value="Tn3-like_transpos"/>
</dbReference>
<keyword evidence="4" id="KW-0233">DNA recombination</keyword>
<organism evidence="7 8">
    <name type="scientific">Herpetosiphon gulosus</name>
    <dbReference type="NCBI Taxonomy" id="1973496"/>
    <lineage>
        <taxon>Bacteria</taxon>
        <taxon>Bacillati</taxon>
        <taxon>Chloroflexota</taxon>
        <taxon>Chloroflexia</taxon>
        <taxon>Herpetosiphonales</taxon>
        <taxon>Herpetosiphonaceae</taxon>
        <taxon>Herpetosiphon</taxon>
    </lineage>
</organism>
<sequence>MPDAAETITEVPGGKRRGYILDADAIAAIFARPQFSAAERDQYFTMSHAEEQYYADNRDDHTKLGFLLQLGYFHAKQRFFSFTFADVLPDAWYLCQRYQLQNVNPVTQVPLHSDTITRQRDAICAVSGYRRTTAVERAMIQTRAGDLARISSDPLYVFREVMQYLSDERIIGPRYTVMQNLVSTALTAEHDRLTALLKTHLTPDEREQLTALLHTNTGRRPITWLKRDPKDFSKTAMQDELARGQILQPLAACAARILPTFAISQAAIAHYAWLVTYYSSGRLEGLDDDVQLLYLLCFVHRRYHRLNDHLITCLLQLVKQYHTEAITAMQEQTSALQSALTKDFPKVGKVLKLLLPPTYPPETPLSIVHHAAFAHLSPERLAELADYLLARGTLDASAFYWMKIDTLMARAKPRLRPLLMALDMAATHPNSPLLEAVRALQTHFTAGRPLTRVMTTDLPSGFMNDHDQRAITVDETQEFIRDRYEFLLYRSLRKAIEAGELVCAASIQFRSFEDDLIPDAEWADKTAVLERIAEPRLLEPIDAQLATLKQELEARIRAVNARIKAGKNPHVTIKSGKKRTTWSVRYPRPRDPINHAVFDTVPQVSITSVLQFVEERCPFLQAFTHVSGRYQKPPTDDHIIRACLVAWGTNMGVGRMGTISDIPTHVLTQASENYLRLETLQHASDHICNAMAAMPRFRRFDLGDHVHSSSDGQKFETQRVTFGARYGPKYFGRSKKGRVAYSLVASHLPIAGRMIGAHEHESHYVFDILKQNATDVRPRVHSTDTHGTNHVNSALLYLFGYLFAPRYKNLPRKVATSLYGFQHPRQYGDVLLTPVRKINTALIRAEWDNLLRIFASLALKTTSQHIIVRKLSSYARRNSTAHALWELDRIITSLYLLEYVDSAPLRQHVQRALNRGEQYHHLRRAVSYANIGKLRFTTETDQELWNECSRLLANCILFYNMTVLDRLLAQKEADGDTVSAAAIAEIAPIAWQHINFYGRYEFVTIPERIDLEALVATLAQRQYRPENAENKER</sequence>
<keyword evidence="3" id="KW-0238">DNA-binding</keyword>
<dbReference type="Pfam" id="PF01526">
    <property type="entry name" value="DDE_Tnp_Tn3"/>
    <property type="match status" value="1"/>
</dbReference>